<proteinExistence type="predicted"/>
<accession>A0AAQ4DJP2</accession>
<keyword evidence="2" id="KW-1185">Reference proteome</keyword>
<gene>
    <name evidence="1" type="ORF">V5799_026046</name>
</gene>
<evidence type="ECO:0000313" key="1">
    <source>
        <dbReference type="EMBL" id="KAK8762682.1"/>
    </source>
</evidence>
<organism evidence="1 2">
    <name type="scientific">Amblyomma americanum</name>
    <name type="common">Lone star tick</name>
    <dbReference type="NCBI Taxonomy" id="6943"/>
    <lineage>
        <taxon>Eukaryota</taxon>
        <taxon>Metazoa</taxon>
        <taxon>Ecdysozoa</taxon>
        <taxon>Arthropoda</taxon>
        <taxon>Chelicerata</taxon>
        <taxon>Arachnida</taxon>
        <taxon>Acari</taxon>
        <taxon>Parasitiformes</taxon>
        <taxon>Ixodida</taxon>
        <taxon>Ixodoidea</taxon>
        <taxon>Ixodidae</taxon>
        <taxon>Amblyomminae</taxon>
        <taxon>Amblyomma</taxon>
    </lineage>
</organism>
<dbReference type="AlphaFoldDB" id="A0AAQ4DJP2"/>
<evidence type="ECO:0000313" key="2">
    <source>
        <dbReference type="Proteomes" id="UP001321473"/>
    </source>
</evidence>
<protein>
    <submittedName>
        <fullName evidence="1">Uncharacterized protein</fullName>
    </submittedName>
</protein>
<name>A0AAQ4DJP2_AMBAM</name>
<dbReference type="Proteomes" id="UP001321473">
    <property type="component" value="Unassembled WGS sequence"/>
</dbReference>
<dbReference type="EMBL" id="JARKHS020029869">
    <property type="protein sequence ID" value="KAK8762682.1"/>
    <property type="molecule type" value="Genomic_DNA"/>
</dbReference>
<sequence length="102" mass="11365">MARSFSGRAYISAAIGRERHVTKARGSEAQRTTWKALPTRSFTQAPCLQSAHLRRRLSVPATGPSASCSSLRWPLRSYALLRWPTTTTPTRIQTRTPTPTII</sequence>
<comment type="caution">
    <text evidence="1">The sequence shown here is derived from an EMBL/GenBank/DDBJ whole genome shotgun (WGS) entry which is preliminary data.</text>
</comment>
<reference evidence="1 2" key="1">
    <citation type="journal article" date="2023" name="Arcadia Sci">
        <title>De novo assembly of a long-read Amblyomma americanum tick genome.</title>
        <authorList>
            <person name="Chou S."/>
            <person name="Poskanzer K.E."/>
            <person name="Rollins M."/>
            <person name="Thuy-Boun P.S."/>
        </authorList>
    </citation>
    <scope>NUCLEOTIDE SEQUENCE [LARGE SCALE GENOMIC DNA]</scope>
    <source>
        <strain evidence="1">F_SG_1</strain>
        <tissue evidence="1">Salivary glands</tissue>
    </source>
</reference>